<dbReference type="InterPro" id="IPR017853">
    <property type="entry name" value="GH"/>
</dbReference>
<evidence type="ECO:0000256" key="2">
    <source>
        <dbReference type="ARBA" id="ARBA00022801"/>
    </source>
</evidence>
<keyword evidence="8" id="KW-1185">Reference proteome</keyword>
<keyword evidence="3 4" id="KW-0326">Glycosidase</keyword>
<dbReference type="PANTHER" id="PTHR43053:SF4">
    <property type="entry name" value="MYOGENESIS-REGULATING GLYCOSIDASE"/>
    <property type="match status" value="1"/>
</dbReference>
<dbReference type="InterPro" id="IPR013780">
    <property type="entry name" value="Glyco_hydro_b"/>
</dbReference>
<dbReference type="InterPro" id="IPR000322">
    <property type="entry name" value="Glyco_hydro_31_TIM"/>
</dbReference>
<dbReference type="InterPro" id="IPR048395">
    <property type="entry name" value="Glyco_hydro_31_C"/>
</dbReference>
<gene>
    <name evidence="7" type="ORF">LOTGIDRAFT_120394</name>
</gene>
<reference evidence="7 8" key="1">
    <citation type="journal article" date="2013" name="Nature">
        <title>Insights into bilaterian evolution from three spiralian genomes.</title>
        <authorList>
            <person name="Simakov O."/>
            <person name="Marletaz F."/>
            <person name="Cho S.J."/>
            <person name="Edsinger-Gonzales E."/>
            <person name="Havlak P."/>
            <person name="Hellsten U."/>
            <person name="Kuo D.H."/>
            <person name="Larsson T."/>
            <person name="Lv J."/>
            <person name="Arendt D."/>
            <person name="Savage R."/>
            <person name="Osoegawa K."/>
            <person name="de Jong P."/>
            <person name="Grimwood J."/>
            <person name="Chapman J.A."/>
            <person name="Shapiro H."/>
            <person name="Aerts A."/>
            <person name="Otillar R.P."/>
            <person name="Terry A.Y."/>
            <person name="Boore J.L."/>
            <person name="Grigoriev I.V."/>
            <person name="Lindberg D.R."/>
            <person name="Seaver E.C."/>
            <person name="Weisblat D.A."/>
            <person name="Putnam N.H."/>
            <person name="Rokhsar D.S."/>
        </authorList>
    </citation>
    <scope>NUCLEOTIDE SEQUENCE [LARGE SCALE GENOMIC DNA]</scope>
</reference>
<dbReference type="EMBL" id="KB202014">
    <property type="protein sequence ID" value="ESO92830.1"/>
    <property type="molecule type" value="Genomic_DNA"/>
</dbReference>
<proteinExistence type="inferred from homology"/>
<evidence type="ECO:0000256" key="3">
    <source>
        <dbReference type="ARBA" id="ARBA00023295"/>
    </source>
</evidence>
<dbReference type="Gene3D" id="2.60.40.1180">
    <property type="entry name" value="Golgi alpha-mannosidase II"/>
    <property type="match status" value="1"/>
</dbReference>
<organism evidence="7 8">
    <name type="scientific">Lottia gigantea</name>
    <name type="common">Giant owl limpet</name>
    <dbReference type="NCBI Taxonomy" id="225164"/>
    <lineage>
        <taxon>Eukaryota</taxon>
        <taxon>Metazoa</taxon>
        <taxon>Spiralia</taxon>
        <taxon>Lophotrochozoa</taxon>
        <taxon>Mollusca</taxon>
        <taxon>Gastropoda</taxon>
        <taxon>Patellogastropoda</taxon>
        <taxon>Lottioidea</taxon>
        <taxon>Lottiidae</taxon>
        <taxon>Lottia</taxon>
    </lineage>
</organism>
<feature type="domain" description="Glycosyl hydrolase family 31 C-terminal" evidence="6">
    <location>
        <begin position="549"/>
        <end position="631"/>
    </location>
</feature>
<evidence type="ECO:0000256" key="4">
    <source>
        <dbReference type="RuleBase" id="RU361185"/>
    </source>
</evidence>
<name>V4ACN0_LOTGI</name>
<keyword evidence="2 4" id="KW-0378">Hydrolase</keyword>
<protein>
    <recommendedName>
        <fullName evidence="9">Glycoside hydrolase family 31 N-terminal domain-containing protein</fullName>
    </recommendedName>
</protein>
<dbReference type="CDD" id="cd06592">
    <property type="entry name" value="GH31_NET37"/>
    <property type="match status" value="1"/>
</dbReference>
<comment type="similarity">
    <text evidence="1 4">Belongs to the glycosyl hydrolase 31 family.</text>
</comment>
<dbReference type="AlphaFoldDB" id="V4ACN0"/>
<dbReference type="SUPFAM" id="SSF51011">
    <property type="entry name" value="Glycosyl hydrolase domain"/>
    <property type="match status" value="1"/>
</dbReference>
<dbReference type="RefSeq" id="XP_009056516.1">
    <property type="nucleotide sequence ID" value="XM_009058268.1"/>
</dbReference>
<dbReference type="KEGG" id="lgi:LOTGIDRAFT_120394"/>
<dbReference type="Gene3D" id="3.20.20.80">
    <property type="entry name" value="Glycosidases"/>
    <property type="match status" value="1"/>
</dbReference>
<dbReference type="SUPFAM" id="SSF51445">
    <property type="entry name" value="(Trans)glycosidases"/>
    <property type="match status" value="1"/>
</dbReference>
<dbReference type="Pfam" id="PF21365">
    <property type="entry name" value="Glyco_hydro_31_3rd"/>
    <property type="match status" value="1"/>
</dbReference>
<dbReference type="OMA" id="PFHCLED"/>
<evidence type="ECO:0000313" key="8">
    <source>
        <dbReference type="Proteomes" id="UP000030746"/>
    </source>
</evidence>
<dbReference type="GeneID" id="20231857"/>
<dbReference type="GO" id="GO:0004553">
    <property type="term" value="F:hydrolase activity, hydrolyzing O-glycosyl compounds"/>
    <property type="evidence" value="ECO:0007669"/>
    <property type="project" value="InterPro"/>
</dbReference>
<dbReference type="Pfam" id="PF01055">
    <property type="entry name" value="Glyco_hydro_31_2nd"/>
    <property type="match status" value="1"/>
</dbReference>
<feature type="domain" description="Glycoside hydrolase family 31 TIM barrel" evidence="5">
    <location>
        <begin position="236"/>
        <end position="529"/>
    </location>
</feature>
<dbReference type="PANTHER" id="PTHR43053">
    <property type="entry name" value="GLYCOSIDASE FAMILY 31"/>
    <property type="match status" value="1"/>
</dbReference>
<dbReference type="Proteomes" id="UP000030746">
    <property type="component" value="Unassembled WGS sequence"/>
</dbReference>
<dbReference type="HOGENOM" id="CLU_008294_0_0_1"/>
<evidence type="ECO:0000259" key="6">
    <source>
        <dbReference type="Pfam" id="PF21365"/>
    </source>
</evidence>
<dbReference type="InterPro" id="IPR050985">
    <property type="entry name" value="Alpha-glycosidase_related"/>
</dbReference>
<dbReference type="CTD" id="20231857"/>
<dbReference type="GO" id="GO:0005975">
    <property type="term" value="P:carbohydrate metabolic process"/>
    <property type="evidence" value="ECO:0007669"/>
    <property type="project" value="InterPro"/>
</dbReference>
<evidence type="ECO:0000256" key="1">
    <source>
        <dbReference type="ARBA" id="ARBA00007806"/>
    </source>
</evidence>
<evidence type="ECO:0000259" key="5">
    <source>
        <dbReference type="Pfam" id="PF01055"/>
    </source>
</evidence>
<accession>V4ACN0</accession>
<dbReference type="STRING" id="225164.V4ACN0"/>
<sequence>MILKLFSSNIQLGDFEVDSTAGVYTLSQTGEEYLSARFSRVLLEKSTTNCELKNEKKPTLCLEWEDLVRLEVTESTHDDNINCFNIVWKPISNHFIPLDCLKLSDYHWYGMGSLKSQQWPLEENSFDFQAYISSDLTQNEQFGPMIERYWINSNGVGIFVDNSVPLFVSFNNKQDNSLCFKSDYDKGVYTRKNQFPVLKYSICKAKNVRKVHDYLSKKCFDLPTASPDEDIMKFPKWSTYSRFQTNVTQFHVLNLVNSINKNGFSSSQIDIGVGYEREIGDFNFNDKKFPNAHQMIGELKENKFRVTTSVNPIISVKTKNYQIASKEGYLVHNNGAPYNFIFQSKNVSIIDLTNSEAAKWFKTKLKSILTDHLIDSFKFNLGQASFLSTLDKTRTFSEIHNPCEYTTKYVELAQTFDSRVIVQSGYQTQKFPIYIEIPEHIASWSKDNGLPSIIPTVITYGLLGYHFVIPGPIGGISLVNDNNKLKLPNRNLYIRWIQLAAYLPVMEFSVAPWQYDDEVVKIAKEFVLIHETKVLPHLILASKESQVNGSPLIRPVWWIAPQDKTALRIDCEFLVGDNLLVAPILEDVAVRDVYLPEGSLWEDQSSSKRHEGGQWLIEYSANISHIPTFIRLKTPL</sequence>
<evidence type="ECO:0000313" key="7">
    <source>
        <dbReference type="EMBL" id="ESO92830.1"/>
    </source>
</evidence>
<evidence type="ECO:0008006" key="9">
    <source>
        <dbReference type="Google" id="ProtNLM"/>
    </source>
</evidence>
<dbReference type="OrthoDB" id="10070917at2759"/>